<comment type="caution">
    <text evidence="1">The sequence shown here is derived from an EMBL/GenBank/DDBJ whole genome shotgun (WGS) entry which is preliminary data.</text>
</comment>
<name>A0A1F5SX85_9BACT</name>
<gene>
    <name evidence="1" type="ORF">A3H09_03475</name>
</gene>
<protein>
    <recommendedName>
        <fullName evidence="3">Response regulatory domain-containing protein</fullName>
    </recommendedName>
</protein>
<proteinExistence type="predicted"/>
<accession>A0A1F5SX85</accession>
<dbReference type="EMBL" id="MFFY01000019">
    <property type="protein sequence ID" value="OGF31310.1"/>
    <property type="molecule type" value="Genomic_DNA"/>
</dbReference>
<evidence type="ECO:0008006" key="3">
    <source>
        <dbReference type="Google" id="ProtNLM"/>
    </source>
</evidence>
<dbReference type="AlphaFoldDB" id="A0A1F5SX85"/>
<evidence type="ECO:0000313" key="2">
    <source>
        <dbReference type="Proteomes" id="UP000176915"/>
    </source>
</evidence>
<sequence length="135" mass="15100">MSARTLKNCLVVSRDGGNRQVEYVLQEKGFSLIPSGNGQEGVAALGRFKPKMIILFFNPEDQDDILVLRAVQAVFQERYFEIRAVIISPDVKATARLLGKAAKNRHCTVLPDWSNRRALARLECLENMGRVIGGR</sequence>
<dbReference type="Proteomes" id="UP000176915">
    <property type="component" value="Unassembled WGS sequence"/>
</dbReference>
<evidence type="ECO:0000313" key="1">
    <source>
        <dbReference type="EMBL" id="OGF31310.1"/>
    </source>
</evidence>
<organism evidence="1 2">
    <name type="scientific">Candidatus Falkowbacteria bacterium RIFCSPLOWO2_12_FULL_45_13</name>
    <dbReference type="NCBI Taxonomy" id="1797991"/>
    <lineage>
        <taxon>Bacteria</taxon>
        <taxon>Candidatus Falkowiibacteriota</taxon>
    </lineage>
</organism>
<reference evidence="1 2" key="1">
    <citation type="journal article" date="2016" name="Nat. Commun.">
        <title>Thousands of microbial genomes shed light on interconnected biogeochemical processes in an aquifer system.</title>
        <authorList>
            <person name="Anantharaman K."/>
            <person name="Brown C.T."/>
            <person name="Hug L.A."/>
            <person name="Sharon I."/>
            <person name="Castelle C.J."/>
            <person name="Probst A.J."/>
            <person name="Thomas B.C."/>
            <person name="Singh A."/>
            <person name="Wilkins M.J."/>
            <person name="Karaoz U."/>
            <person name="Brodie E.L."/>
            <person name="Williams K.H."/>
            <person name="Hubbard S.S."/>
            <person name="Banfield J.F."/>
        </authorList>
    </citation>
    <scope>NUCLEOTIDE SEQUENCE [LARGE SCALE GENOMIC DNA]</scope>
</reference>